<reference evidence="3" key="1">
    <citation type="submission" date="2020-10" db="EMBL/GenBank/DDBJ databases">
        <title>Paenihalocynthiibacter styelae gen. nov., sp. nov., isolated from stalked sea squirt Styela clava.</title>
        <authorList>
            <person name="Kim Y.-O."/>
            <person name="Yoon J.-H."/>
        </authorList>
    </citation>
    <scope>NUCLEOTIDE SEQUENCE</scope>
    <source>
        <strain evidence="3">MYP1-1</strain>
    </source>
</reference>
<keyword evidence="2" id="KW-0732">Signal</keyword>
<evidence type="ECO:0000256" key="2">
    <source>
        <dbReference type="SAM" id="SignalP"/>
    </source>
</evidence>
<proteinExistence type="predicted"/>
<evidence type="ECO:0000313" key="3">
    <source>
        <dbReference type="EMBL" id="MBI1495146.1"/>
    </source>
</evidence>
<name>A0A8J7LQH8_9RHOB</name>
<dbReference type="EMBL" id="JADCKQ010000015">
    <property type="protein sequence ID" value="MBI1495146.1"/>
    <property type="molecule type" value="Genomic_DNA"/>
</dbReference>
<feature type="region of interest" description="Disordered" evidence="1">
    <location>
        <begin position="21"/>
        <end position="48"/>
    </location>
</feature>
<organism evidence="3 4">
    <name type="scientific">Halocynthiibacter styelae</name>
    <dbReference type="NCBI Taxonomy" id="2761955"/>
    <lineage>
        <taxon>Bacteria</taxon>
        <taxon>Pseudomonadati</taxon>
        <taxon>Pseudomonadota</taxon>
        <taxon>Alphaproteobacteria</taxon>
        <taxon>Rhodobacterales</taxon>
        <taxon>Paracoccaceae</taxon>
        <taxon>Halocynthiibacter</taxon>
    </lineage>
</organism>
<dbReference type="Proteomes" id="UP000640583">
    <property type="component" value="Unassembled WGS sequence"/>
</dbReference>
<dbReference type="RefSeq" id="WP_157947031.1">
    <property type="nucleotide sequence ID" value="NZ_JADCKQ010000015.1"/>
</dbReference>
<sequence>MSFIRTALALALVATLAVPAAASPTGDTWFPTLTWPTETSPADADAGK</sequence>
<feature type="chain" id="PRO_5035149601" evidence="2">
    <location>
        <begin position="23"/>
        <end position="48"/>
    </location>
</feature>
<evidence type="ECO:0000313" key="4">
    <source>
        <dbReference type="Proteomes" id="UP000640583"/>
    </source>
</evidence>
<dbReference type="AlphaFoldDB" id="A0A8J7LQH8"/>
<protein>
    <submittedName>
        <fullName evidence="3">Uncharacterized protein</fullName>
    </submittedName>
</protein>
<evidence type="ECO:0000256" key="1">
    <source>
        <dbReference type="SAM" id="MobiDB-lite"/>
    </source>
</evidence>
<keyword evidence="4" id="KW-1185">Reference proteome</keyword>
<feature type="signal peptide" evidence="2">
    <location>
        <begin position="1"/>
        <end position="22"/>
    </location>
</feature>
<gene>
    <name evidence="3" type="ORF">H1D41_15990</name>
</gene>
<comment type="caution">
    <text evidence="3">The sequence shown here is derived from an EMBL/GenBank/DDBJ whole genome shotgun (WGS) entry which is preliminary data.</text>
</comment>
<accession>A0A8J7LQH8</accession>